<organism evidence="1 2">
    <name type="scientific">Loigolactobacillus coryniformis subsp. coryniformis KCTC 3167 = DSM 20001</name>
    <dbReference type="NCBI Taxonomy" id="913848"/>
    <lineage>
        <taxon>Bacteria</taxon>
        <taxon>Bacillati</taxon>
        <taxon>Bacillota</taxon>
        <taxon>Bacilli</taxon>
        <taxon>Lactobacillales</taxon>
        <taxon>Lactobacillaceae</taxon>
        <taxon>Loigolactobacillus</taxon>
    </lineage>
</organism>
<dbReference type="PANTHER" id="PTHR43179">
    <property type="entry name" value="RHAMNOSYLTRANSFERASE WBBL"/>
    <property type="match status" value="1"/>
</dbReference>
<dbReference type="PANTHER" id="PTHR43179:SF10">
    <property type="entry name" value="GLYCOSYL TRANSFERASE"/>
    <property type="match status" value="1"/>
</dbReference>
<dbReference type="InterPro" id="IPR029044">
    <property type="entry name" value="Nucleotide-diphossugar_trans"/>
</dbReference>
<accession>A0A0R1FL32</accession>
<reference evidence="1 2" key="1">
    <citation type="journal article" date="2015" name="Genome Announc.">
        <title>Expanding the biotechnology potential of lactobacilli through comparative genomics of 213 strains and associated genera.</title>
        <authorList>
            <person name="Sun Z."/>
            <person name="Harris H.M."/>
            <person name="McCann A."/>
            <person name="Guo C."/>
            <person name="Argimon S."/>
            <person name="Zhang W."/>
            <person name="Yang X."/>
            <person name="Jeffery I.B."/>
            <person name="Cooney J.C."/>
            <person name="Kagawa T.F."/>
            <person name="Liu W."/>
            <person name="Song Y."/>
            <person name="Salvetti E."/>
            <person name="Wrobel A."/>
            <person name="Rasinkangas P."/>
            <person name="Parkhill J."/>
            <person name="Rea M.C."/>
            <person name="O'Sullivan O."/>
            <person name="Ritari J."/>
            <person name="Douillard F.P."/>
            <person name="Paul Ross R."/>
            <person name="Yang R."/>
            <person name="Briner A.E."/>
            <person name="Felis G.E."/>
            <person name="de Vos W.M."/>
            <person name="Barrangou R."/>
            <person name="Klaenhammer T.R."/>
            <person name="Caufield P.W."/>
            <person name="Cui Y."/>
            <person name="Zhang H."/>
            <person name="O'Toole P.W."/>
        </authorList>
    </citation>
    <scope>NUCLEOTIDE SEQUENCE [LARGE SCALE GENOMIC DNA]</scope>
    <source>
        <strain evidence="1 2">DSM 20001</strain>
    </source>
</reference>
<dbReference type="Pfam" id="PF13641">
    <property type="entry name" value="Glyco_tranf_2_3"/>
    <property type="match status" value="1"/>
</dbReference>
<protein>
    <submittedName>
        <fullName evidence="1">Glycosyl transferase, group 2 family protein</fullName>
    </submittedName>
</protein>
<gene>
    <name evidence="1" type="ORF">FD22_GL000044</name>
</gene>
<name>A0A0R1FL32_9LACO</name>
<evidence type="ECO:0000313" key="1">
    <source>
        <dbReference type="EMBL" id="KRK19303.1"/>
    </source>
</evidence>
<proteinExistence type="predicted"/>
<dbReference type="Proteomes" id="UP000051181">
    <property type="component" value="Unassembled WGS sequence"/>
</dbReference>
<dbReference type="AlphaFoldDB" id="A0A0R1FL32"/>
<keyword evidence="1" id="KW-0808">Transferase</keyword>
<dbReference type="PATRIC" id="fig|913848.6.peg.44"/>
<dbReference type="GO" id="GO:0016740">
    <property type="term" value="F:transferase activity"/>
    <property type="evidence" value="ECO:0007669"/>
    <property type="project" value="UniProtKB-KW"/>
</dbReference>
<dbReference type="EMBL" id="AZCN01000001">
    <property type="protein sequence ID" value="KRK19303.1"/>
    <property type="molecule type" value="Genomic_DNA"/>
</dbReference>
<dbReference type="SUPFAM" id="SSF53448">
    <property type="entry name" value="Nucleotide-diphospho-sugar transferases"/>
    <property type="match status" value="1"/>
</dbReference>
<comment type="caution">
    <text evidence="1">The sequence shown here is derived from an EMBL/GenBank/DDBJ whole genome shotgun (WGS) entry which is preliminary data.</text>
</comment>
<dbReference type="eggNOG" id="COG1216">
    <property type="taxonomic scope" value="Bacteria"/>
</dbReference>
<dbReference type="Gene3D" id="3.90.550.10">
    <property type="entry name" value="Spore Coat Polysaccharide Biosynthesis Protein SpsA, Chain A"/>
    <property type="match status" value="1"/>
</dbReference>
<evidence type="ECO:0000313" key="2">
    <source>
        <dbReference type="Proteomes" id="UP000051181"/>
    </source>
</evidence>
<sequence length="262" mass="30876">MEQMAPITVSIVTYNSEHVFEAVARFKTEIMAHYPVTLRIFDNHSVPAYVKKLQALADERIIITAAEDNHGFGFGHNVNLVQSTDPYFVCCNPDILINRVSFVAMYDFIDAHPEVSMITPKITDPDGKVQYLIRAKLDVFDYLLRFIRYDFVKRLFAKRIARYECRDLSDERQQIKFGSGAFMFLRASIMRQIGGFDERFFMYFEDNDLCMRINQAGGQIFYLPDAPVIHYYARDSHKSTRGFKLFLTSMYRYFNKWGWRWF</sequence>